<accession>A0A1Y1I8N4</accession>
<dbReference type="Pfam" id="PF00085">
    <property type="entry name" value="Thioredoxin"/>
    <property type="match status" value="1"/>
</dbReference>
<dbReference type="EMBL" id="DF237293">
    <property type="protein sequence ID" value="GAQ87300.1"/>
    <property type="molecule type" value="Genomic_DNA"/>
</dbReference>
<evidence type="ECO:0000259" key="2">
    <source>
        <dbReference type="PROSITE" id="PS51352"/>
    </source>
</evidence>
<feature type="chain" id="PRO_5012372427" description="Thioredoxin domain-containing protein" evidence="1">
    <location>
        <begin position="24"/>
        <end position="192"/>
    </location>
</feature>
<dbReference type="CDD" id="cd02947">
    <property type="entry name" value="TRX_family"/>
    <property type="match status" value="1"/>
</dbReference>
<evidence type="ECO:0000256" key="1">
    <source>
        <dbReference type="SAM" id="SignalP"/>
    </source>
</evidence>
<dbReference type="AlphaFoldDB" id="A0A1Y1I8N4"/>
<dbReference type="InterPro" id="IPR013766">
    <property type="entry name" value="Thioredoxin_domain"/>
</dbReference>
<name>A0A1Y1I8N4_KLENI</name>
<keyword evidence="1" id="KW-0732">Signal</keyword>
<evidence type="ECO:0000313" key="4">
    <source>
        <dbReference type="Proteomes" id="UP000054558"/>
    </source>
</evidence>
<dbReference type="InterPro" id="IPR050620">
    <property type="entry name" value="Thioredoxin_H-type-like"/>
</dbReference>
<dbReference type="PANTHER" id="PTHR10438">
    <property type="entry name" value="THIOREDOXIN"/>
    <property type="match status" value="1"/>
</dbReference>
<keyword evidence="4" id="KW-1185">Reference proteome</keyword>
<dbReference type="Proteomes" id="UP000054558">
    <property type="component" value="Unassembled WGS sequence"/>
</dbReference>
<dbReference type="Gene3D" id="3.40.30.10">
    <property type="entry name" value="Glutaredoxin"/>
    <property type="match status" value="1"/>
</dbReference>
<evidence type="ECO:0000313" key="3">
    <source>
        <dbReference type="EMBL" id="GAQ87300.1"/>
    </source>
</evidence>
<dbReference type="STRING" id="105231.A0A1Y1I8N4"/>
<protein>
    <recommendedName>
        <fullName evidence="2">Thioredoxin domain-containing protein</fullName>
    </recommendedName>
</protein>
<feature type="signal peptide" evidence="1">
    <location>
        <begin position="1"/>
        <end position="23"/>
    </location>
</feature>
<reference evidence="3 4" key="1">
    <citation type="journal article" date="2014" name="Nat. Commun.">
        <title>Klebsormidium flaccidum genome reveals primary factors for plant terrestrial adaptation.</title>
        <authorList>
            <person name="Hori K."/>
            <person name="Maruyama F."/>
            <person name="Fujisawa T."/>
            <person name="Togashi T."/>
            <person name="Yamamoto N."/>
            <person name="Seo M."/>
            <person name="Sato S."/>
            <person name="Yamada T."/>
            <person name="Mori H."/>
            <person name="Tajima N."/>
            <person name="Moriyama T."/>
            <person name="Ikeuchi M."/>
            <person name="Watanabe M."/>
            <person name="Wada H."/>
            <person name="Kobayashi K."/>
            <person name="Saito M."/>
            <person name="Masuda T."/>
            <person name="Sasaki-Sekimoto Y."/>
            <person name="Mashiguchi K."/>
            <person name="Awai K."/>
            <person name="Shimojima M."/>
            <person name="Masuda S."/>
            <person name="Iwai M."/>
            <person name="Nobusawa T."/>
            <person name="Narise T."/>
            <person name="Kondo S."/>
            <person name="Saito H."/>
            <person name="Sato R."/>
            <person name="Murakawa M."/>
            <person name="Ihara Y."/>
            <person name="Oshima-Yamada Y."/>
            <person name="Ohtaka K."/>
            <person name="Satoh M."/>
            <person name="Sonobe K."/>
            <person name="Ishii M."/>
            <person name="Ohtani R."/>
            <person name="Kanamori-Sato M."/>
            <person name="Honoki R."/>
            <person name="Miyazaki D."/>
            <person name="Mochizuki H."/>
            <person name="Umetsu J."/>
            <person name="Higashi K."/>
            <person name="Shibata D."/>
            <person name="Kamiya Y."/>
            <person name="Sato N."/>
            <person name="Nakamura Y."/>
            <person name="Tabata S."/>
            <person name="Ida S."/>
            <person name="Kurokawa K."/>
            <person name="Ohta H."/>
        </authorList>
    </citation>
    <scope>NUCLEOTIDE SEQUENCE [LARGE SCALE GENOMIC DNA]</scope>
    <source>
        <strain evidence="3 4">NIES-2285</strain>
    </source>
</reference>
<gene>
    <name evidence="3" type="ORF">KFL_003440010</name>
</gene>
<feature type="domain" description="Thioredoxin" evidence="2">
    <location>
        <begin position="65"/>
        <end position="192"/>
    </location>
</feature>
<dbReference type="PROSITE" id="PS51352">
    <property type="entry name" value="THIOREDOXIN_2"/>
    <property type="match status" value="1"/>
</dbReference>
<dbReference type="SUPFAM" id="SSF52833">
    <property type="entry name" value="Thioredoxin-like"/>
    <property type="match status" value="1"/>
</dbReference>
<proteinExistence type="predicted"/>
<dbReference type="InterPro" id="IPR036249">
    <property type="entry name" value="Thioredoxin-like_sf"/>
</dbReference>
<dbReference type="PANTHER" id="PTHR10438:SF468">
    <property type="entry name" value="THIOREDOXIN-1-RELATED"/>
    <property type="match status" value="1"/>
</dbReference>
<organism evidence="3 4">
    <name type="scientific">Klebsormidium nitens</name>
    <name type="common">Green alga</name>
    <name type="synonym">Ulothrix nitens</name>
    <dbReference type="NCBI Taxonomy" id="105231"/>
    <lineage>
        <taxon>Eukaryota</taxon>
        <taxon>Viridiplantae</taxon>
        <taxon>Streptophyta</taxon>
        <taxon>Klebsormidiophyceae</taxon>
        <taxon>Klebsormidiales</taxon>
        <taxon>Klebsormidiaceae</taxon>
        <taxon>Klebsormidium</taxon>
    </lineage>
</organism>
<sequence length="192" mass="20128">MAAARSFLALLLLTAATAAFAHADEGRAFDITTAASTPRKVLNGGSDGHLASAASQAVSALKTAVEAIESVLNINAPGALGASNEVKQLSGLDNFKRVIATEKKVVVMFTANKKCRGCKAIESVYADMSEDYAAVAFYIVDADAEEEIAASFADLLYRLPAVIAFKDGDQFGYAIGQDVLGDLVHLLERLVA</sequence>